<keyword evidence="4 6" id="KW-0808">Transferase</keyword>
<dbReference type="InterPro" id="IPR001173">
    <property type="entry name" value="Glyco_trans_2-like"/>
</dbReference>
<dbReference type="Proteomes" id="UP000316500">
    <property type="component" value="Unassembled WGS sequence"/>
</dbReference>
<comment type="pathway">
    <text evidence="1">Cell wall biogenesis; cell wall polysaccharide biosynthesis.</text>
</comment>
<evidence type="ECO:0000256" key="3">
    <source>
        <dbReference type="ARBA" id="ARBA00022676"/>
    </source>
</evidence>
<keyword evidence="3" id="KW-0328">Glycosyltransferase</keyword>
<comment type="similarity">
    <text evidence="2">Belongs to the glycosyltransferase 2 family.</text>
</comment>
<dbReference type="OrthoDB" id="7665907at2"/>
<accession>A0A558H2K0</accession>
<dbReference type="Gene3D" id="3.90.550.60">
    <property type="match status" value="1"/>
</dbReference>
<evidence type="ECO:0000256" key="1">
    <source>
        <dbReference type="ARBA" id="ARBA00004776"/>
    </source>
</evidence>
<dbReference type="Pfam" id="PF00535">
    <property type="entry name" value="Glycos_transf_2"/>
    <property type="match status" value="1"/>
</dbReference>
<evidence type="ECO:0000313" key="6">
    <source>
        <dbReference type="EMBL" id="TVU63335.1"/>
    </source>
</evidence>
<organism evidence="6 7">
    <name type="scientific">Paenarthrobacter nitroguajacolicus</name>
    <name type="common">Arthrobacter nitroguajacolicus</name>
    <dbReference type="NCBI Taxonomy" id="211146"/>
    <lineage>
        <taxon>Bacteria</taxon>
        <taxon>Bacillati</taxon>
        <taxon>Actinomycetota</taxon>
        <taxon>Actinomycetes</taxon>
        <taxon>Micrococcales</taxon>
        <taxon>Micrococcaceae</taxon>
        <taxon>Paenarthrobacter</taxon>
    </lineage>
</organism>
<sequence>MTSQPVVVAVVVTYNRRELLQTTLAGIASGTRVPDAVVVVDNASTDGTAEFLRDYQGPVTTDVVTLNTNVGGAGGFVVGMERALLDHGAHHVWIMDDDTEPQPNALREALDVSLAYQQETGQAPAFIASRVVWTDGRDHPMNRMRPRMGASEEARSTAARLGATQIRSASFVSVLIRADEIREHGLPIADYFIWNDDLEFTARVSRRGTALTTNASVANHHTKVFGDAGADPGPRFYYEVRNKIWVYTRSNALAPWEKVLFTGASLRNWTRTIAASPNRKVLLAGLFKGLRHSLRAPRSNAQVLDGVYALRNVQEPVR</sequence>
<dbReference type="GO" id="GO:0016757">
    <property type="term" value="F:glycosyltransferase activity"/>
    <property type="evidence" value="ECO:0007669"/>
    <property type="project" value="UniProtKB-KW"/>
</dbReference>
<dbReference type="InterPro" id="IPR029044">
    <property type="entry name" value="Nucleotide-diphossugar_trans"/>
</dbReference>
<evidence type="ECO:0000259" key="5">
    <source>
        <dbReference type="Pfam" id="PF00535"/>
    </source>
</evidence>
<gene>
    <name evidence="6" type="ORF">FQP90_10135</name>
</gene>
<dbReference type="AlphaFoldDB" id="A0A558H2K0"/>
<dbReference type="SUPFAM" id="SSF53448">
    <property type="entry name" value="Nucleotide-diphospho-sugar transferases"/>
    <property type="match status" value="1"/>
</dbReference>
<proteinExistence type="inferred from homology"/>
<dbReference type="PANTHER" id="PTHR43179:SF12">
    <property type="entry name" value="GALACTOFURANOSYLTRANSFERASE GLFT2"/>
    <property type="match status" value="1"/>
</dbReference>
<protein>
    <submittedName>
        <fullName evidence="6">Glycosyltransferase</fullName>
    </submittedName>
</protein>
<evidence type="ECO:0000313" key="7">
    <source>
        <dbReference type="Proteomes" id="UP000316500"/>
    </source>
</evidence>
<name>A0A558H2K0_PAENT</name>
<evidence type="ECO:0000256" key="2">
    <source>
        <dbReference type="ARBA" id="ARBA00006739"/>
    </source>
</evidence>
<feature type="domain" description="Glycosyltransferase 2-like" evidence="5">
    <location>
        <begin position="10"/>
        <end position="133"/>
    </location>
</feature>
<dbReference type="PANTHER" id="PTHR43179">
    <property type="entry name" value="RHAMNOSYLTRANSFERASE WBBL"/>
    <property type="match status" value="1"/>
</dbReference>
<evidence type="ECO:0000256" key="4">
    <source>
        <dbReference type="ARBA" id="ARBA00022679"/>
    </source>
</evidence>
<comment type="caution">
    <text evidence="6">The sequence shown here is derived from an EMBL/GenBank/DDBJ whole genome shotgun (WGS) entry which is preliminary data.</text>
</comment>
<dbReference type="RefSeq" id="WP_144649798.1">
    <property type="nucleotide sequence ID" value="NZ_VNFK01000006.1"/>
</dbReference>
<reference evidence="6 7" key="1">
    <citation type="submission" date="2019-07" db="EMBL/GenBank/DDBJ databases">
        <title>Diversity of Bacteria from Kongsfjorden, Arctic.</title>
        <authorList>
            <person name="Yu Y."/>
        </authorList>
    </citation>
    <scope>NUCLEOTIDE SEQUENCE [LARGE SCALE GENOMIC DNA]</scope>
    <source>
        <strain evidence="6 7">SM1928</strain>
    </source>
</reference>
<dbReference type="EMBL" id="VNFK01000006">
    <property type="protein sequence ID" value="TVU63335.1"/>
    <property type="molecule type" value="Genomic_DNA"/>
</dbReference>